<evidence type="ECO:0000313" key="4">
    <source>
        <dbReference type="Proteomes" id="UP000245926"/>
    </source>
</evidence>
<evidence type="ECO:0000259" key="2">
    <source>
        <dbReference type="PROSITE" id="PS50943"/>
    </source>
</evidence>
<dbReference type="InterPro" id="IPR035965">
    <property type="entry name" value="PAS-like_dom_sf"/>
</dbReference>
<name>A0A2U8W8N9_9HYPH</name>
<dbReference type="Pfam" id="PF08447">
    <property type="entry name" value="PAS_3"/>
    <property type="match status" value="1"/>
</dbReference>
<evidence type="ECO:0000313" key="3">
    <source>
        <dbReference type="EMBL" id="AWN41672.1"/>
    </source>
</evidence>
<dbReference type="KEGG" id="mets:DK389_15600"/>
<dbReference type="Gene3D" id="2.10.70.100">
    <property type="match status" value="1"/>
</dbReference>
<keyword evidence="3" id="KW-0808">Transferase</keyword>
<feature type="compositionally biased region" description="Gly residues" evidence="1">
    <location>
        <begin position="39"/>
        <end position="48"/>
    </location>
</feature>
<organism evidence="3 4">
    <name type="scientific">Methylobacterium durans</name>
    <dbReference type="NCBI Taxonomy" id="2202825"/>
    <lineage>
        <taxon>Bacteria</taxon>
        <taxon>Pseudomonadati</taxon>
        <taxon>Pseudomonadota</taxon>
        <taxon>Alphaproteobacteria</taxon>
        <taxon>Hyphomicrobiales</taxon>
        <taxon>Methylobacteriaceae</taxon>
        <taxon>Methylobacterium</taxon>
    </lineage>
</organism>
<sequence>MRRFAGSPWPNRASSSSACPIRAIWKTRPAKATVSSSRAGGGASGSGGIEISANRGRADRASGAEAPGCPAGSEAPLARSGLAFSSREFLRLIESCGLTGTWGWTFATNEQVWSPGLCRILVLDPSRVRPSYDLFLSLVHPDDRVEIETTAQVMHDGILHDHTYRLIRPGGSLRILSGRGEVYLAADGRPRAAARIVLDVTGQEQLARAQAAERRRKQALFEQARVVTHTLPSLPDAGEAPDFAVLTGFSAEAVVPDGASAAAALDEERLLWRETLEAGFRSGNTFTSVGTLALPDGRRERFQTTLVPMRDVDGTILEWINLVPPANPEGDGATEEAAEFDEGIEGFHLRVARGLLDWSMTDLANASNLSFSTIRRLEESTEGLGNRSRRAAITALRAAGIRFPRVDGGAVAIAKV</sequence>
<proteinExistence type="predicted"/>
<dbReference type="OrthoDB" id="3782725at2"/>
<dbReference type="GO" id="GO:0016301">
    <property type="term" value="F:kinase activity"/>
    <property type="evidence" value="ECO:0007669"/>
    <property type="project" value="UniProtKB-KW"/>
</dbReference>
<evidence type="ECO:0000256" key="1">
    <source>
        <dbReference type="SAM" id="MobiDB-lite"/>
    </source>
</evidence>
<gene>
    <name evidence="3" type="ORF">DK389_15600</name>
</gene>
<feature type="domain" description="HTH cro/C1-type" evidence="2">
    <location>
        <begin position="349"/>
        <end position="378"/>
    </location>
</feature>
<feature type="region of interest" description="Disordered" evidence="1">
    <location>
        <begin position="32"/>
        <end position="73"/>
    </location>
</feature>
<reference evidence="4" key="1">
    <citation type="submission" date="2018-05" db="EMBL/GenBank/DDBJ databases">
        <title>Complete Genome Sequence of Methylobacterium sp. 17SD2-17.</title>
        <authorList>
            <person name="Srinivasan S."/>
        </authorList>
    </citation>
    <scope>NUCLEOTIDE SEQUENCE [LARGE SCALE GENOMIC DNA]</scope>
    <source>
        <strain evidence="4">17SD2-17</strain>
    </source>
</reference>
<dbReference type="PROSITE" id="PS50943">
    <property type="entry name" value="HTH_CROC1"/>
    <property type="match status" value="1"/>
</dbReference>
<keyword evidence="4" id="KW-1185">Reference proteome</keyword>
<dbReference type="EMBL" id="CP029550">
    <property type="protein sequence ID" value="AWN41672.1"/>
    <property type="molecule type" value="Genomic_DNA"/>
</dbReference>
<dbReference type="Gene3D" id="3.30.450.20">
    <property type="entry name" value="PAS domain"/>
    <property type="match status" value="1"/>
</dbReference>
<dbReference type="GO" id="GO:0003677">
    <property type="term" value="F:DNA binding"/>
    <property type="evidence" value="ECO:0007669"/>
    <property type="project" value="InterPro"/>
</dbReference>
<dbReference type="SUPFAM" id="SSF55785">
    <property type="entry name" value="PYP-like sensor domain (PAS domain)"/>
    <property type="match status" value="2"/>
</dbReference>
<dbReference type="InterPro" id="IPR010982">
    <property type="entry name" value="Lambda_DNA-bd_dom_sf"/>
</dbReference>
<accession>A0A2U8W8N9</accession>
<keyword evidence="3" id="KW-0418">Kinase</keyword>
<dbReference type="InterPro" id="IPR013655">
    <property type="entry name" value="PAS_fold_3"/>
</dbReference>
<protein>
    <submittedName>
        <fullName evidence="3">Histidine kinase</fullName>
    </submittedName>
</protein>
<dbReference type="InterPro" id="IPR001387">
    <property type="entry name" value="Cro/C1-type_HTH"/>
</dbReference>
<dbReference type="Gene3D" id="1.10.260.40">
    <property type="entry name" value="lambda repressor-like DNA-binding domains"/>
    <property type="match status" value="1"/>
</dbReference>
<dbReference type="Proteomes" id="UP000245926">
    <property type="component" value="Chromosome"/>
</dbReference>
<dbReference type="AlphaFoldDB" id="A0A2U8W8N9"/>